<evidence type="ECO:0000313" key="2">
    <source>
        <dbReference type="EMBL" id="MDR9899476.1"/>
    </source>
</evidence>
<accession>A0AAP5IDH4</accession>
<evidence type="ECO:0000313" key="3">
    <source>
        <dbReference type="Proteomes" id="UP000667802"/>
    </source>
</evidence>
<protein>
    <submittedName>
        <fullName evidence="2">CAP domain-containing protein</fullName>
    </submittedName>
</protein>
<dbReference type="InterPro" id="IPR035940">
    <property type="entry name" value="CAP_sf"/>
</dbReference>
<dbReference type="Gene3D" id="3.40.33.10">
    <property type="entry name" value="CAP"/>
    <property type="match status" value="1"/>
</dbReference>
<gene>
    <name evidence="2" type="ORF">G7B40_033695</name>
</gene>
<feature type="domain" description="SCP" evidence="1">
    <location>
        <begin position="12"/>
        <end position="129"/>
    </location>
</feature>
<keyword evidence="3" id="KW-1185">Reference proteome</keyword>
<name>A0AAP5IDH4_9CYAN</name>
<comment type="caution">
    <text evidence="2">The sequence shown here is derived from an EMBL/GenBank/DDBJ whole genome shotgun (WGS) entry which is preliminary data.</text>
</comment>
<dbReference type="EMBL" id="JAALHA020000025">
    <property type="protein sequence ID" value="MDR9899476.1"/>
    <property type="molecule type" value="Genomic_DNA"/>
</dbReference>
<dbReference type="PANTHER" id="PTHR31157">
    <property type="entry name" value="SCP DOMAIN-CONTAINING PROTEIN"/>
    <property type="match status" value="1"/>
</dbReference>
<dbReference type="PANTHER" id="PTHR31157:SF1">
    <property type="entry name" value="SCP DOMAIN-CONTAINING PROTEIN"/>
    <property type="match status" value="1"/>
</dbReference>
<dbReference type="Pfam" id="PF00188">
    <property type="entry name" value="CAP"/>
    <property type="match status" value="1"/>
</dbReference>
<reference evidence="3" key="1">
    <citation type="journal article" date="2021" name="Science">
        <title>Hunting the eagle killer: A cyanobacterial neurotoxin causes vacuolar myelinopathy.</title>
        <authorList>
            <person name="Breinlinger S."/>
            <person name="Phillips T.J."/>
            <person name="Haram B.N."/>
            <person name="Mares J."/>
            <person name="Martinez Yerena J.A."/>
            <person name="Hrouzek P."/>
            <person name="Sobotka R."/>
            <person name="Henderson W.M."/>
            <person name="Schmieder P."/>
            <person name="Williams S.M."/>
            <person name="Lauderdale J.D."/>
            <person name="Wilde H.D."/>
            <person name="Gerrin W."/>
            <person name="Kust A."/>
            <person name="Washington J.W."/>
            <person name="Wagner C."/>
            <person name="Geier B."/>
            <person name="Liebeke M."/>
            <person name="Enke H."/>
            <person name="Niedermeyer T.H.J."/>
            <person name="Wilde S.B."/>
        </authorList>
    </citation>
    <scope>NUCLEOTIDE SEQUENCE [LARGE SCALE GENOMIC DNA]</scope>
    <source>
        <strain evidence="3">Thurmond2011</strain>
    </source>
</reference>
<sequence length="132" mass="15175">MQINTYESKVVQLVNDIRRQNRLQPLAINGALTQAARRHSQDMAMRGYLDHYSPEGRSCQERARAAGYPSQFVGENIAYGSPTPEQVVQKWMDSPGHRNNILNGNYRDIGVGFYHHPTSRYKYTWTQVFGSR</sequence>
<dbReference type="RefSeq" id="WP_208344967.1">
    <property type="nucleotide sequence ID" value="NZ_CAWQFN010000562.1"/>
</dbReference>
<dbReference type="CDD" id="cd05379">
    <property type="entry name" value="CAP_bacterial"/>
    <property type="match status" value="1"/>
</dbReference>
<dbReference type="InterPro" id="IPR014044">
    <property type="entry name" value="CAP_dom"/>
</dbReference>
<dbReference type="Proteomes" id="UP000667802">
    <property type="component" value="Unassembled WGS sequence"/>
</dbReference>
<evidence type="ECO:0000259" key="1">
    <source>
        <dbReference type="Pfam" id="PF00188"/>
    </source>
</evidence>
<dbReference type="SUPFAM" id="SSF55797">
    <property type="entry name" value="PR-1-like"/>
    <property type="match status" value="1"/>
</dbReference>
<organism evidence="2 3">
    <name type="scientific">Aetokthonos hydrillicola Thurmond2011</name>
    <dbReference type="NCBI Taxonomy" id="2712845"/>
    <lineage>
        <taxon>Bacteria</taxon>
        <taxon>Bacillati</taxon>
        <taxon>Cyanobacteriota</taxon>
        <taxon>Cyanophyceae</taxon>
        <taxon>Nostocales</taxon>
        <taxon>Hapalosiphonaceae</taxon>
        <taxon>Aetokthonos</taxon>
    </lineage>
</organism>
<proteinExistence type="predicted"/>
<dbReference type="AlphaFoldDB" id="A0AAP5IDH4"/>